<dbReference type="Proteomes" id="UP000034166">
    <property type="component" value="Unassembled WGS sequence"/>
</dbReference>
<evidence type="ECO:0000259" key="2">
    <source>
        <dbReference type="Pfam" id="PF19200"/>
    </source>
</evidence>
<name>A0A0M2T4I8_9BACI</name>
<dbReference type="InterPro" id="IPR017853">
    <property type="entry name" value="GH"/>
</dbReference>
<evidence type="ECO:0008006" key="5">
    <source>
        <dbReference type="Google" id="ProtNLM"/>
    </source>
</evidence>
<proteinExistence type="predicted"/>
<dbReference type="RefSeq" id="WP_046521676.1">
    <property type="nucleotide sequence ID" value="NZ_LAYY01000001.1"/>
</dbReference>
<sequence length="346" mass="38950">MIGISFYLNDPKAESRIVEAAKSGVKRAFTSLHIPEEAGDLAVRAKRLLLFAKENGIEVYADVSYKTPVHLGVESLFDLKKLGVSGLRLDDFFEQEEILNLAQEFKLAVNASILFEKDIQSLLDSGLGSDQLLAWHNFYPRRETGLGEDFFRRQNELYAKFHIPVCAYIPGAGEKRGPLYEGLPTLEKHRYADPFLAALELLEEGMEDVYIGDPDPGGGLLDRLIKFDREQVLILRTEPGFMKQGRYHLRPDLSRDVVRFMNTRTSEPVPPDNTIARPAGTITMDNDRYGRYRGEIQITRVDMPADERVNVIGRVKIDDLPLLAHIKPGMAIELMMHGDGSAASFQ</sequence>
<dbReference type="Gene3D" id="3.20.20.70">
    <property type="entry name" value="Aldolase class I"/>
    <property type="match status" value="1"/>
</dbReference>
<dbReference type="SUPFAM" id="SSF50891">
    <property type="entry name" value="Cyclophilin-like"/>
    <property type="match status" value="1"/>
</dbReference>
<dbReference type="InterPro" id="IPR043797">
    <property type="entry name" value="MupG_N"/>
</dbReference>
<gene>
    <name evidence="3" type="ORF">WQ57_00070</name>
</gene>
<keyword evidence="4" id="KW-1185">Reference proteome</keyword>
<dbReference type="Pfam" id="PF05913">
    <property type="entry name" value="MupG_C"/>
    <property type="match status" value="1"/>
</dbReference>
<dbReference type="PATRIC" id="fig|1408103.3.peg.16"/>
<dbReference type="EMBL" id="LAYY01000001">
    <property type="protein sequence ID" value="KKK39735.1"/>
    <property type="molecule type" value="Genomic_DNA"/>
</dbReference>
<reference evidence="3 4" key="1">
    <citation type="submission" date="2015-04" db="EMBL/GenBank/DDBJ databases">
        <title>Taxonomic description and genome sequence of Bacillus campisalis sp. nov., a novel member of the genus Bacillus isolated from solar saltern.</title>
        <authorList>
            <person name="Mathan Kumar R."/>
            <person name="Kaur G."/>
            <person name="Kumar A."/>
            <person name="Singh N.K."/>
            <person name="Kaur N."/>
            <person name="Kumar N."/>
            <person name="Mayilraj S."/>
        </authorList>
    </citation>
    <scope>NUCLEOTIDE SEQUENCE [LARGE SCALE GENOMIC DNA]</scope>
    <source>
        <strain evidence="3 4">SA2-6</strain>
    </source>
</reference>
<dbReference type="PANTHER" id="PTHR38435">
    <property type="match status" value="1"/>
</dbReference>
<dbReference type="Pfam" id="PF19200">
    <property type="entry name" value="MupG_N"/>
    <property type="match status" value="1"/>
</dbReference>
<evidence type="ECO:0000313" key="4">
    <source>
        <dbReference type="Proteomes" id="UP000034166"/>
    </source>
</evidence>
<accession>A0A0M2T4I8</accession>
<dbReference type="PANTHER" id="PTHR38435:SF2">
    <property type="entry name" value="DUF871 DOMAIN-CONTAINING PROTEIN"/>
    <property type="match status" value="1"/>
</dbReference>
<evidence type="ECO:0000313" key="3">
    <source>
        <dbReference type="EMBL" id="KKK39735.1"/>
    </source>
</evidence>
<dbReference type="SUPFAM" id="SSF51445">
    <property type="entry name" value="(Trans)glycosidases"/>
    <property type="match status" value="1"/>
</dbReference>
<feature type="domain" description="6-phospho-N-acetylmuramidase C-terminal" evidence="1">
    <location>
        <begin position="242"/>
        <end position="333"/>
    </location>
</feature>
<comment type="caution">
    <text evidence="3">The sequence shown here is derived from an EMBL/GenBank/DDBJ whole genome shotgun (WGS) entry which is preliminary data.</text>
</comment>
<evidence type="ECO:0000259" key="1">
    <source>
        <dbReference type="Pfam" id="PF05913"/>
    </source>
</evidence>
<dbReference type="InterPro" id="IPR013785">
    <property type="entry name" value="Aldolase_TIM"/>
</dbReference>
<dbReference type="InterPro" id="IPR029000">
    <property type="entry name" value="Cyclophilin-like_dom_sf"/>
</dbReference>
<protein>
    <recommendedName>
        <fullName evidence="5">Cell surface protein</fullName>
    </recommendedName>
</protein>
<organism evidence="3 4">
    <name type="scientific">Mesobacillus campisalis</name>
    <dbReference type="NCBI Taxonomy" id="1408103"/>
    <lineage>
        <taxon>Bacteria</taxon>
        <taxon>Bacillati</taxon>
        <taxon>Bacillota</taxon>
        <taxon>Bacilli</taxon>
        <taxon>Bacillales</taxon>
        <taxon>Bacillaceae</taxon>
        <taxon>Mesobacillus</taxon>
    </lineage>
</organism>
<dbReference type="OrthoDB" id="5809921at2"/>
<feature type="domain" description="6-phospho-N-acetylmuramidase N-terminal" evidence="2">
    <location>
        <begin position="2"/>
        <end position="216"/>
    </location>
</feature>
<dbReference type="Gene3D" id="2.40.100.10">
    <property type="entry name" value="Cyclophilin-like"/>
    <property type="match status" value="1"/>
</dbReference>
<dbReference type="InterPro" id="IPR008589">
    <property type="entry name" value="MupG"/>
</dbReference>
<dbReference type="InterPro" id="IPR043894">
    <property type="entry name" value="MupG_C"/>
</dbReference>
<dbReference type="AlphaFoldDB" id="A0A0M2T4I8"/>